<name>A0A420EIF0_9ALTE</name>
<dbReference type="Proteomes" id="UP000286482">
    <property type="component" value="Unassembled WGS sequence"/>
</dbReference>
<dbReference type="OrthoDB" id="86940at2"/>
<organism evidence="2 3">
    <name type="scientific">Alginatibacterium sediminis</name>
    <dbReference type="NCBI Taxonomy" id="2164068"/>
    <lineage>
        <taxon>Bacteria</taxon>
        <taxon>Pseudomonadati</taxon>
        <taxon>Pseudomonadota</taxon>
        <taxon>Gammaproteobacteria</taxon>
        <taxon>Alteromonadales</taxon>
        <taxon>Alteromonadaceae</taxon>
        <taxon>Alginatibacterium</taxon>
    </lineage>
</organism>
<comment type="caution">
    <text evidence="2">The sequence shown here is derived from an EMBL/GenBank/DDBJ whole genome shotgun (WGS) entry which is preliminary data.</text>
</comment>
<dbReference type="RefSeq" id="WP_120354350.1">
    <property type="nucleotide sequence ID" value="NZ_RAQO01000004.1"/>
</dbReference>
<keyword evidence="3" id="KW-1185">Reference proteome</keyword>
<proteinExistence type="predicted"/>
<accession>A0A420EIF0</accession>
<gene>
    <name evidence="2" type="ORF">DBZ36_07865</name>
</gene>
<sequence length="213" mass="23968">MKTRMVIFLLLNLGLSAQADERPTDVAATVITEAVGDLDNDGIAEKVVVLDTGLASDFGTQRAVLIYQNVGEQWRLWFYSEEGVLSSAHGGMFGDPFLGIEIERGALVINHFGGSMQKWSYVHRFRFNDGNWDLIGATIEYGLLECEYVNFDFNIVTGKAIYTDVNEACREGEIPNIESHELTIELDDIPRLDSFYPGNTELYLSDIDKMIYY</sequence>
<evidence type="ECO:0000256" key="1">
    <source>
        <dbReference type="SAM" id="SignalP"/>
    </source>
</evidence>
<protein>
    <recommendedName>
        <fullName evidence="4">VCBS repeat-containing protein</fullName>
    </recommendedName>
</protein>
<feature type="chain" id="PRO_5019267570" description="VCBS repeat-containing protein" evidence="1">
    <location>
        <begin position="20"/>
        <end position="213"/>
    </location>
</feature>
<reference evidence="2 3" key="1">
    <citation type="submission" date="2018-09" db="EMBL/GenBank/DDBJ databases">
        <authorList>
            <person name="Wang Z."/>
        </authorList>
    </citation>
    <scope>NUCLEOTIDE SEQUENCE [LARGE SCALE GENOMIC DNA]</scope>
    <source>
        <strain evidence="2 3">ALS 81</strain>
    </source>
</reference>
<dbReference type="AlphaFoldDB" id="A0A420EIF0"/>
<dbReference type="EMBL" id="RAQO01000004">
    <property type="protein sequence ID" value="RKF20346.1"/>
    <property type="molecule type" value="Genomic_DNA"/>
</dbReference>
<evidence type="ECO:0000313" key="2">
    <source>
        <dbReference type="EMBL" id="RKF20346.1"/>
    </source>
</evidence>
<keyword evidence="1" id="KW-0732">Signal</keyword>
<evidence type="ECO:0000313" key="3">
    <source>
        <dbReference type="Proteomes" id="UP000286482"/>
    </source>
</evidence>
<evidence type="ECO:0008006" key="4">
    <source>
        <dbReference type="Google" id="ProtNLM"/>
    </source>
</evidence>
<feature type="signal peptide" evidence="1">
    <location>
        <begin position="1"/>
        <end position="19"/>
    </location>
</feature>